<evidence type="ECO:0008006" key="3">
    <source>
        <dbReference type="Google" id="ProtNLM"/>
    </source>
</evidence>
<dbReference type="EMBL" id="BMLV01000005">
    <property type="protein sequence ID" value="GGP05476.1"/>
    <property type="molecule type" value="Genomic_DNA"/>
</dbReference>
<evidence type="ECO:0000313" key="1">
    <source>
        <dbReference type="EMBL" id="GGP05476.1"/>
    </source>
</evidence>
<organism evidence="1 2">
    <name type="scientific">Cloacibacterium rupense</name>
    <dbReference type="NCBI Taxonomy" id="517423"/>
    <lineage>
        <taxon>Bacteria</taxon>
        <taxon>Pseudomonadati</taxon>
        <taxon>Bacteroidota</taxon>
        <taxon>Flavobacteriia</taxon>
        <taxon>Flavobacteriales</taxon>
        <taxon>Weeksellaceae</taxon>
    </lineage>
</organism>
<dbReference type="Proteomes" id="UP000620064">
    <property type="component" value="Unassembled WGS sequence"/>
</dbReference>
<accession>A0ABQ2NM06</accession>
<keyword evidence="2" id="KW-1185">Reference proteome</keyword>
<reference evidence="2" key="1">
    <citation type="journal article" date="2019" name="Int. J. Syst. Evol. Microbiol.">
        <title>The Global Catalogue of Microorganisms (GCM) 10K type strain sequencing project: providing services to taxonomists for standard genome sequencing and annotation.</title>
        <authorList>
            <consortium name="The Broad Institute Genomics Platform"/>
            <consortium name="The Broad Institute Genome Sequencing Center for Infectious Disease"/>
            <person name="Wu L."/>
            <person name="Ma J."/>
        </authorList>
    </citation>
    <scope>NUCLEOTIDE SEQUENCE [LARGE SCALE GENOMIC DNA]</scope>
    <source>
        <strain evidence="2">CGMCC 1.7656</strain>
    </source>
</reference>
<sequence length="262" mass="31028">MKKLVLFVLMSSIFGFSQEKITTQDFGLNPKTETVVSKQTWANANYNKGVYIETLTFYNTYLQSKKNQDGDYITEDKYFYNIDNQLIRIETLHHNSDQTEAVKFYYQNGKLSSKEFYMNDKLITKTIFTYDKNGRLVNETEKSLKNELVLEVNYSNYVNDNTYTKSSVDYKENKILQRIVEYYVNGLVSLEESEMYNLKSTRKLIYSTNRRLVKEIINNDEINVYSYKFDENGNPTKIFKMNNRDNGDTIIMIQNTYSDFRN</sequence>
<evidence type="ECO:0000313" key="2">
    <source>
        <dbReference type="Proteomes" id="UP000620064"/>
    </source>
</evidence>
<name>A0ABQ2NM06_9FLAO</name>
<gene>
    <name evidence="1" type="ORF">GCM10010992_21710</name>
</gene>
<proteinExistence type="predicted"/>
<comment type="caution">
    <text evidence="1">The sequence shown here is derived from an EMBL/GenBank/DDBJ whole genome shotgun (WGS) entry which is preliminary data.</text>
</comment>
<dbReference type="Gene3D" id="3.90.930.1">
    <property type="match status" value="1"/>
</dbReference>
<protein>
    <recommendedName>
        <fullName evidence="3">YD repeat-containing protein</fullName>
    </recommendedName>
</protein>